<dbReference type="EMBL" id="JAAVMX010000005">
    <property type="protein sequence ID" value="KAF4507879.1"/>
    <property type="molecule type" value="Genomic_DNA"/>
</dbReference>
<proteinExistence type="predicted"/>
<sequence length="86" mass="8997">MGAVATSHGGLEIGVIRFGACQARHERPSAPYFLRVHEFSVPNKGRSVLFGPRNHGTCKGTKRGHSSSTGLFTSPRRAAGGAAAAH</sequence>
<feature type="region of interest" description="Disordered" evidence="1">
    <location>
        <begin position="50"/>
        <end position="86"/>
    </location>
</feature>
<comment type="caution">
    <text evidence="2">The sequence shown here is derived from an EMBL/GenBank/DDBJ whole genome shotgun (WGS) entry which is preliminary data.</text>
</comment>
<keyword evidence="3" id="KW-1185">Reference proteome</keyword>
<dbReference type="AlphaFoldDB" id="A0A8H4PP18"/>
<gene>
    <name evidence="2" type="ORF">G6O67_004330</name>
</gene>
<evidence type="ECO:0000313" key="3">
    <source>
        <dbReference type="Proteomes" id="UP000557566"/>
    </source>
</evidence>
<name>A0A8H4PP18_9HYPO</name>
<evidence type="ECO:0000313" key="2">
    <source>
        <dbReference type="EMBL" id="KAF4507879.1"/>
    </source>
</evidence>
<protein>
    <submittedName>
        <fullName evidence="2">Uncharacterized protein</fullName>
    </submittedName>
</protein>
<reference evidence="2 3" key="1">
    <citation type="journal article" date="2020" name="Genome Biol. Evol.">
        <title>A new high-quality draft genome assembly of the Chinese cordyceps Ophiocordyceps sinensis.</title>
        <authorList>
            <person name="Shu R."/>
            <person name="Zhang J."/>
            <person name="Meng Q."/>
            <person name="Zhang H."/>
            <person name="Zhou G."/>
            <person name="Li M."/>
            <person name="Wu P."/>
            <person name="Zhao Y."/>
            <person name="Chen C."/>
            <person name="Qin Q."/>
        </authorList>
    </citation>
    <scope>NUCLEOTIDE SEQUENCE [LARGE SCALE GENOMIC DNA]</scope>
    <source>
        <strain evidence="2 3">IOZ07</strain>
    </source>
</reference>
<accession>A0A8H4PP18</accession>
<dbReference type="Proteomes" id="UP000557566">
    <property type="component" value="Unassembled WGS sequence"/>
</dbReference>
<evidence type="ECO:0000256" key="1">
    <source>
        <dbReference type="SAM" id="MobiDB-lite"/>
    </source>
</evidence>
<organism evidence="2 3">
    <name type="scientific">Ophiocordyceps sinensis</name>
    <dbReference type="NCBI Taxonomy" id="72228"/>
    <lineage>
        <taxon>Eukaryota</taxon>
        <taxon>Fungi</taxon>
        <taxon>Dikarya</taxon>
        <taxon>Ascomycota</taxon>
        <taxon>Pezizomycotina</taxon>
        <taxon>Sordariomycetes</taxon>
        <taxon>Hypocreomycetidae</taxon>
        <taxon>Hypocreales</taxon>
        <taxon>Ophiocordycipitaceae</taxon>
        <taxon>Ophiocordyceps</taxon>
    </lineage>
</organism>